<gene>
    <name evidence="7" type="primary">Fcrl1</name>
    <name evidence="7" type="ORF">PODSTR_R15398</name>
</gene>
<sequence>LQLRHRGRYRCQATINSIWAGRKESVLVTVTVRGVPVSGVSLVAEPPDGQVVEGDRLVLGCGVAAGTGPLSFSWHRQGLATPLATGASYELRVTRHENGSRYHCTASNGGTAADSAPLRVTVL</sequence>
<comment type="subcellular location">
    <subcellularLocation>
        <location evidence="1">Membrane</location>
        <topology evidence="1">Single-pass type I membrane protein</topology>
    </subcellularLocation>
</comment>
<dbReference type="OrthoDB" id="10012075at2759"/>
<dbReference type="PANTHER" id="PTHR11640:SF164">
    <property type="entry name" value="MAM DOMAIN-CONTAINING GLYCOSYLPHOSPHATIDYLINOSITOL ANCHOR PROTEIN 1"/>
    <property type="match status" value="1"/>
</dbReference>
<dbReference type="GO" id="GO:0005886">
    <property type="term" value="C:plasma membrane"/>
    <property type="evidence" value="ECO:0007669"/>
    <property type="project" value="TreeGrafter"/>
</dbReference>
<reference evidence="7 8" key="1">
    <citation type="submission" date="2020-02" db="EMBL/GenBank/DDBJ databases">
        <title>Bird 10,000 Genomes (B10K) Project - Family phase.</title>
        <authorList>
            <person name="Zhang G."/>
        </authorList>
    </citation>
    <scope>NUCLEOTIDE SEQUENCE [LARGE SCALE GENOMIC DNA]</scope>
    <source>
        <strain evidence="7">B10K-DU-001-40</strain>
        <tissue evidence="7">Muscle</tissue>
    </source>
</reference>
<feature type="non-terminal residue" evidence="7">
    <location>
        <position position="123"/>
    </location>
</feature>
<dbReference type="InterPro" id="IPR007110">
    <property type="entry name" value="Ig-like_dom"/>
</dbReference>
<evidence type="ECO:0000256" key="1">
    <source>
        <dbReference type="ARBA" id="ARBA00004479"/>
    </source>
</evidence>
<dbReference type="GO" id="GO:0050839">
    <property type="term" value="F:cell adhesion molecule binding"/>
    <property type="evidence" value="ECO:0007669"/>
    <property type="project" value="TreeGrafter"/>
</dbReference>
<evidence type="ECO:0000256" key="2">
    <source>
        <dbReference type="ARBA" id="ARBA00023136"/>
    </source>
</evidence>
<dbReference type="InterPro" id="IPR003599">
    <property type="entry name" value="Ig_sub"/>
</dbReference>
<feature type="domain" description="Ig-like" evidence="6">
    <location>
        <begin position="36"/>
        <end position="121"/>
    </location>
</feature>
<organism evidence="7 8">
    <name type="scientific">Podargus strigoides</name>
    <name type="common">Tawny frogmouth</name>
    <name type="synonym">Caprimulgus strigoides</name>
    <dbReference type="NCBI Taxonomy" id="8905"/>
    <lineage>
        <taxon>Eukaryota</taxon>
        <taxon>Metazoa</taxon>
        <taxon>Chordata</taxon>
        <taxon>Craniata</taxon>
        <taxon>Vertebrata</taxon>
        <taxon>Euteleostomi</taxon>
        <taxon>Archelosauria</taxon>
        <taxon>Archosauria</taxon>
        <taxon>Dinosauria</taxon>
        <taxon>Saurischia</taxon>
        <taxon>Theropoda</taxon>
        <taxon>Coelurosauria</taxon>
        <taxon>Aves</taxon>
        <taxon>Neognathae</taxon>
        <taxon>Neoaves</taxon>
        <taxon>Strisores</taxon>
        <taxon>Caprimulgiformes</taxon>
        <taxon>Podargidae</taxon>
        <taxon>Podargus</taxon>
    </lineage>
</organism>
<evidence type="ECO:0000313" key="7">
    <source>
        <dbReference type="EMBL" id="NXX21178.1"/>
    </source>
</evidence>
<dbReference type="EMBL" id="VZTK01025334">
    <property type="protein sequence ID" value="NXX21178.1"/>
    <property type="molecule type" value="Genomic_DNA"/>
</dbReference>
<dbReference type="GO" id="GO:0005911">
    <property type="term" value="C:cell-cell junction"/>
    <property type="evidence" value="ECO:0007669"/>
    <property type="project" value="TreeGrafter"/>
</dbReference>
<dbReference type="PANTHER" id="PTHR11640">
    <property type="entry name" value="NEPHRIN"/>
    <property type="match status" value="1"/>
</dbReference>
<keyword evidence="5" id="KW-0393">Immunoglobulin domain</keyword>
<feature type="non-terminal residue" evidence="7">
    <location>
        <position position="1"/>
    </location>
</feature>
<dbReference type="SMART" id="SM00409">
    <property type="entry name" value="IG"/>
    <property type="match status" value="1"/>
</dbReference>
<dbReference type="AlphaFoldDB" id="A0A7L4H6F4"/>
<dbReference type="Proteomes" id="UP000584326">
    <property type="component" value="Unassembled WGS sequence"/>
</dbReference>
<dbReference type="InterPro" id="IPR036179">
    <property type="entry name" value="Ig-like_dom_sf"/>
</dbReference>
<proteinExistence type="predicted"/>
<evidence type="ECO:0000256" key="5">
    <source>
        <dbReference type="ARBA" id="ARBA00023319"/>
    </source>
</evidence>
<dbReference type="SUPFAM" id="SSF48726">
    <property type="entry name" value="Immunoglobulin"/>
    <property type="match status" value="1"/>
</dbReference>
<keyword evidence="2" id="KW-0472">Membrane</keyword>
<dbReference type="PROSITE" id="PS50835">
    <property type="entry name" value="IG_LIKE"/>
    <property type="match status" value="1"/>
</dbReference>
<keyword evidence="3" id="KW-1015">Disulfide bond</keyword>
<keyword evidence="4" id="KW-0325">Glycoprotein</keyword>
<dbReference type="Gene3D" id="2.60.40.10">
    <property type="entry name" value="Immunoglobulins"/>
    <property type="match status" value="1"/>
</dbReference>
<name>A0A7L4H6F4_PODST</name>
<evidence type="ECO:0000256" key="4">
    <source>
        <dbReference type="ARBA" id="ARBA00023180"/>
    </source>
</evidence>
<dbReference type="InterPro" id="IPR013783">
    <property type="entry name" value="Ig-like_fold"/>
</dbReference>
<dbReference type="Pfam" id="PF13895">
    <property type="entry name" value="Ig_2"/>
    <property type="match status" value="1"/>
</dbReference>
<keyword evidence="8" id="KW-1185">Reference proteome</keyword>
<evidence type="ECO:0000256" key="3">
    <source>
        <dbReference type="ARBA" id="ARBA00023157"/>
    </source>
</evidence>
<dbReference type="GO" id="GO:0098609">
    <property type="term" value="P:cell-cell adhesion"/>
    <property type="evidence" value="ECO:0007669"/>
    <property type="project" value="TreeGrafter"/>
</dbReference>
<accession>A0A7L4H6F4</accession>
<dbReference type="InterPro" id="IPR051275">
    <property type="entry name" value="Cell_adhesion_signaling"/>
</dbReference>
<evidence type="ECO:0000313" key="8">
    <source>
        <dbReference type="Proteomes" id="UP000584326"/>
    </source>
</evidence>
<evidence type="ECO:0000259" key="6">
    <source>
        <dbReference type="PROSITE" id="PS50835"/>
    </source>
</evidence>
<comment type="caution">
    <text evidence="7">The sequence shown here is derived from an EMBL/GenBank/DDBJ whole genome shotgun (WGS) entry which is preliminary data.</text>
</comment>
<protein>
    <submittedName>
        <fullName evidence="7">FCRL1 protein</fullName>
    </submittedName>
</protein>